<dbReference type="GO" id="GO:0051083">
    <property type="term" value="P:'de novo' cotranslational protein folding"/>
    <property type="evidence" value="ECO:0007669"/>
    <property type="project" value="TreeGrafter"/>
</dbReference>
<evidence type="ECO:0000256" key="1">
    <source>
        <dbReference type="ARBA" id="ARBA00006133"/>
    </source>
</evidence>
<keyword evidence="5" id="KW-1185">Reference proteome</keyword>
<comment type="caution">
    <text evidence="4">The sequence shown here is derived from an EMBL/GenBank/DDBJ whole genome shotgun (WGS) entry which is preliminary data.</text>
</comment>
<dbReference type="Gene3D" id="1.25.40.720">
    <property type="entry name" value="Telomere length regulation protein 2, C-terminal domain"/>
    <property type="match status" value="2"/>
</dbReference>
<evidence type="ECO:0000313" key="5">
    <source>
        <dbReference type="Proteomes" id="UP000822476"/>
    </source>
</evidence>
<gene>
    <name evidence="4" type="ORF">EG68_09860</name>
</gene>
<sequence length="869" mass="96461">MASFKLLTDSLLVELKQSRTIPETVKHLLHYPVDVSKFNFTIQNEDLQDFYSFDLYKLIQCVFSLCREYVTTEAHMLMQYTVQMAKADVFFQCLLDQFVQDAEIDYLTYITAQLDAFVFNIDRLRSLFACWCAVSPEQNTSAVVPSLEQRARSIGTLATLFANVSRGRLDSKLLDRKRFTLAVLSAFETTVFGNETYFQLCGLTLGQLALNGYSSESAAYVLSCAERSLAMQSTTDATSFLWSTAVCYIKDSCLEMCLQPILFSSRHPRLVGLLLSKVLTSTKPLTIVSILRLFRRLIFTRYFPKGQILRNMFGSLAEVSIHQCSKSQVTEMVHKVNEDLGLPTLRLWADITAIQSTSVEQRVYVSQALASWFTDFYNPVVSALGIKVSQSVMLPDILSGISSHLSSPRIEIRTIGMAVGEFLVGMLDLSAESKTTECLKFEYEETDYVKQIKAFFIEVIPYSAEVKDTPAVADNEHVALSCTGENLAGPPTTYADSDDDPDLNETPLEPLPQRPGIPKAVASILSFSAKPRYLRECLYGMLSTKPEDNHIRVACFSAAADLIYSHPQSAKELVIDLARVFVHVEPPACPDESRLLTCRHEALVALGVVAPKECARYLTNEFCQPSCSLAQRQNIISAVADIACHLSSSQLIGQPNKFVTSLSSIKKETVIPLSTSSTLARKTRRLCSKITDKPQTVNAFSTVAGDFFFPLLRSIPQLFSNSKSGTFAHQDASLLGNLIATLATLYACSRFSPCQSRMASELIELTPLLYRHSEPAVRRAVLIAMGTVISTTPSSLLNANPQLFLGRPPVLDSMSRVDHLNSPDIFILSWLKHATADEDSECQLLARVGLSAFVERVEDLSSIEQVDFS</sequence>
<proteinExistence type="inferred from homology"/>
<evidence type="ECO:0000256" key="2">
    <source>
        <dbReference type="SAM" id="MobiDB-lite"/>
    </source>
</evidence>
<dbReference type="EMBL" id="JTDE01005648">
    <property type="protein sequence ID" value="KAF7248401.1"/>
    <property type="molecule type" value="Genomic_DNA"/>
</dbReference>
<dbReference type="InterPro" id="IPR051970">
    <property type="entry name" value="TEL2_Regulation"/>
</dbReference>
<name>A0A8S9YLH4_9TREM</name>
<feature type="region of interest" description="Disordered" evidence="2">
    <location>
        <begin position="487"/>
        <end position="512"/>
    </location>
</feature>
<dbReference type="PANTHER" id="PTHR15830:SF10">
    <property type="entry name" value="TELOMERE LENGTH REGULATION PROTEIN TEL2 HOMOLOG"/>
    <property type="match status" value="1"/>
</dbReference>
<dbReference type="PANTHER" id="PTHR15830">
    <property type="entry name" value="TELOMERE LENGTH REGULATION PROTEIN TEL2 FAMILY MEMBER"/>
    <property type="match status" value="1"/>
</dbReference>
<reference evidence="4" key="1">
    <citation type="submission" date="2019-07" db="EMBL/GenBank/DDBJ databases">
        <title>Annotation for the trematode Paragonimus miyazaki's.</title>
        <authorList>
            <person name="Choi Y.-J."/>
        </authorList>
    </citation>
    <scope>NUCLEOTIDE SEQUENCE</scope>
    <source>
        <strain evidence="4">Japan</strain>
    </source>
</reference>
<dbReference type="SUPFAM" id="SSF48371">
    <property type="entry name" value="ARM repeat"/>
    <property type="match status" value="1"/>
</dbReference>
<evidence type="ECO:0000313" key="4">
    <source>
        <dbReference type="EMBL" id="KAF7248401.1"/>
    </source>
</evidence>
<feature type="domain" description="Telomere length regulation protein conserved" evidence="3">
    <location>
        <begin position="531"/>
        <end position="643"/>
    </location>
</feature>
<dbReference type="GO" id="GO:0005829">
    <property type="term" value="C:cytosol"/>
    <property type="evidence" value="ECO:0007669"/>
    <property type="project" value="TreeGrafter"/>
</dbReference>
<dbReference type="GO" id="GO:0042162">
    <property type="term" value="F:telomeric DNA binding"/>
    <property type="evidence" value="ECO:0007669"/>
    <property type="project" value="TreeGrafter"/>
</dbReference>
<protein>
    <recommendedName>
        <fullName evidence="3">Telomere length regulation protein conserved domain-containing protein</fullName>
    </recommendedName>
</protein>
<dbReference type="GO" id="GO:0051879">
    <property type="term" value="F:Hsp90 protein binding"/>
    <property type="evidence" value="ECO:0007669"/>
    <property type="project" value="TreeGrafter"/>
</dbReference>
<dbReference type="AlphaFoldDB" id="A0A8S9YLH4"/>
<dbReference type="Proteomes" id="UP000822476">
    <property type="component" value="Unassembled WGS sequence"/>
</dbReference>
<dbReference type="InterPro" id="IPR038528">
    <property type="entry name" value="TEL2_C_sf"/>
</dbReference>
<organism evidence="4 5">
    <name type="scientific">Paragonimus skrjabini miyazakii</name>
    <dbReference type="NCBI Taxonomy" id="59628"/>
    <lineage>
        <taxon>Eukaryota</taxon>
        <taxon>Metazoa</taxon>
        <taxon>Spiralia</taxon>
        <taxon>Lophotrochozoa</taxon>
        <taxon>Platyhelminthes</taxon>
        <taxon>Trematoda</taxon>
        <taxon>Digenea</taxon>
        <taxon>Plagiorchiida</taxon>
        <taxon>Troglotremata</taxon>
        <taxon>Troglotrematidae</taxon>
        <taxon>Paragonimus</taxon>
    </lineage>
</organism>
<accession>A0A8S9YLH4</accession>
<evidence type="ECO:0000259" key="3">
    <source>
        <dbReference type="Pfam" id="PF10193"/>
    </source>
</evidence>
<dbReference type="InterPro" id="IPR016024">
    <property type="entry name" value="ARM-type_fold"/>
</dbReference>
<dbReference type="InterPro" id="IPR019337">
    <property type="entry name" value="Telomere_length_regulation_dom"/>
</dbReference>
<comment type="similarity">
    <text evidence="1">Belongs to the TEL2 family.</text>
</comment>
<dbReference type="Pfam" id="PF10193">
    <property type="entry name" value="Telomere_reg-2"/>
    <property type="match status" value="1"/>
</dbReference>
<dbReference type="OrthoDB" id="10042665at2759"/>